<gene>
    <name evidence="4" type="ORF">GA0070617_0730</name>
</gene>
<dbReference type="PANTHER" id="PTHR43877:SF2">
    <property type="entry name" value="AMINOALKYLPHOSPHONATE N-ACETYLTRANSFERASE-RELATED"/>
    <property type="match status" value="1"/>
</dbReference>
<dbReference type="PANTHER" id="PTHR43877">
    <property type="entry name" value="AMINOALKYLPHOSPHONATE N-ACETYLTRANSFERASE-RELATED-RELATED"/>
    <property type="match status" value="1"/>
</dbReference>
<organism evidence="4 5">
    <name type="scientific">Micromonospora yangpuensis</name>
    <dbReference type="NCBI Taxonomy" id="683228"/>
    <lineage>
        <taxon>Bacteria</taxon>
        <taxon>Bacillati</taxon>
        <taxon>Actinomycetota</taxon>
        <taxon>Actinomycetes</taxon>
        <taxon>Micromonosporales</taxon>
        <taxon>Micromonosporaceae</taxon>
        <taxon>Micromonospora</taxon>
    </lineage>
</organism>
<dbReference type="AlphaFoldDB" id="A0A1C6U229"/>
<keyword evidence="1 4" id="KW-0808">Transferase</keyword>
<evidence type="ECO:0000256" key="2">
    <source>
        <dbReference type="ARBA" id="ARBA00023315"/>
    </source>
</evidence>
<sequence length="164" mass="17692">MGEDRVTVRPATAHDVDALVALRVANADVHLALDPLLYRMPPEAALRRHFTTVLADAPGRNAVFVAERDGRIVGMVEVLRDPDPPAHRLLRPEPSAQIHTVVSPGVRARGVGSVLVAAAERWAAAAGMVRLSAGIHHANDRAVGFYQRHGFVDAEISLVRRLDG</sequence>
<dbReference type="STRING" id="683228.GA0070617_0730"/>
<name>A0A1C6U229_9ACTN</name>
<dbReference type="Proteomes" id="UP000198937">
    <property type="component" value="Unassembled WGS sequence"/>
</dbReference>
<evidence type="ECO:0000256" key="1">
    <source>
        <dbReference type="ARBA" id="ARBA00022679"/>
    </source>
</evidence>
<dbReference type="InterPro" id="IPR000182">
    <property type="entry name" value="GNAT_dom"/>
</dbReference>
<dbReference type="OrthoDB" id="5193513at2"/>
<evidence type="ECO:0000313" key="5">
    <source>
        <dbReference type="Proteomes" id="UP000198937"/>
    </source>
</evidence>
<reference evidence="4 5" key="1">
    <citation type="submission" date="2016-06" db="EMBL/GenBank/DDBJ databases">
        <authorList>
            <person name="Kjaerup R.B."/>
            <person name="Dalgaard T.S."/>
            <person name="Juul-Madsen H.R."/>
        </authorList>
    </citation>
    <scope>NUCLEOTIDE SEQUENCE [LARGE SCALE GENOMIC DNA]</scope>
    <source>
        <strain evidence="4 5">DSM 45577</strain>
    </source>
</reference>
<dbReference type="InterPro" id="IPR016181">
    <property type="entry name" value="Acyl_CoA_acyltransferase"/>
</dbReference>
<dbReference type="EMBL" id="FMIA01000002">
    <property type="protein sequence ID" value="SCL47951.1"/>
    <property type="molecule type" value="Genomic_DNA"/>
</dbReference>
<accession>A0A1C6U229</accession>
<dbReference type="GO" id="GO:0016747">
    <property type="term" value="F:acyltransferase activity, transferring groups other than amino-acyl groups"/>
    <property type="evidence" value="ECO:0007669"/>
    <property type="project" value="InterPro"/>
</dbReference>
<dbReference type="Pfam" id="PF00583">
    <property type="entry name" value="Acetyltransf_1"/>
    <property type="match status" value="1"/>
</dbReference>
<dbReference type="InterPro" id="IPR050832">
    <property type="entry name" value="Bact_Acetyltransf"/>
</dbReference>
<keyword evidence="5" id="KW-1185">Reference proteome</keyword>
<dbReference type="CDD" id="cd04301">
    <property type="entry name" value="NAT_SF"/>
    <property type="match status" value="1"/>
</dbReference>
<protein>
    <submittedName>
        <fullName evidence="4">Protein N-acetyltransferase, RimJ/RimL family</fullName>
    </submittedName>
</protein>
<evidence type="ECO:0000259" key="3">
    <source>
        <dbReference type="PROSITE" id="PS51186"/>
    </source>
</evidence>
<dbReference type="SUPFAM" id="SSF55729">
    <property type="entry name" value="Acyl-CoA N-acyltransferases (Nat)"/>
    <property type="match status" value="1"/>
</dbReference>
<dbReference type="PROSITE" id="PS51186">
    <property type="entry name" value="GNAT"/>
    <property type="match status" value="1"/>
</dbReference>
<dbReference type="Gene3D" id="3.40.630.30">
    <property type="match status" value="1"/>
</dbReference>
<feature type="domain" description="N-acetyltransferase" evidence="3">
    <location>
        <begin position="6"/>
        <end position="164"/>
    </location>
</feature>
<keyword evidence="2" id="KW-0012">Acyltransferase</keyword>
<proteinExistence type="predicted"/>
<evidence type="ECO:0000313" key="4">
    <source>
        <dbReference type="EMBL" id="SCL47951.1"/>
    </source>
</evidence>
<dbReference type="RefSeq" id="WP_091433892.1">
    <property type="nucleotide sequence ID" value="NZ_BMMJ01000006.1"/>
</dbReference>